<dbReference type="AlphaFoldDB" id="A0A192H3H0"/>
<evidence type="ECO:0000256" key="2">
    <source>
        <dbReference type="ARBA" id="ARBA00022676"/>
    </source>
</evidence>
<keyword evidence="7" id="KW-1185">Reference proteome</keyword>
<keyword evidence="4" id="KW-0472">Membrane</keyword>
<name>A0A192H3H0_9LACO</name>
<dbReference type="Gene3D" id="3.90.550.10">
    <property type="entry name" value="Spore Coat Polysaccharide Biosynthesis Protein SpsA, Chain A"/>
    <property type="match status" value="1"/>
</dbReference>
<dbReference type="GeneID" id="42981969"/>
<reference evidence="6 7" key="1">
    <citation type="submission" date="2016-03" db="EMBL/GenBank/DDBJ databases">
        <title>Pediococcus and Lactobacillus from brewery environment - whole genome sequencing and assembly.</title>
        <authorList>
            <person name="Behr J."/>
            <person name="Geissler A.J."/>
            <person name="Vogel R.F."/>
        </authorList>
    </citation>
    <scope>NUCLEOTIDE SEQUENCE [LARGE SCALE GENOMIC DNA]</scope>
    <source>
        <strain evidence="6 7">TMW 1.1989</strain>
    </source>
</reference>
<sequence length="279" mass="32383">MEPDKERYTALISVYGKENFSFFETALNSIQLQTIRPTQIVIVKDGPLDDQLEKVIAKFKIIFLKENIECIIKENKVNRGLGYSLNKGLKFSSEELVARFDSDDINEPKRMEKTLEVFQSNKTLSVVGSYIDEFNEDSKVPLTKRTVPVTYGKIKSESNSRNPMNHMSVTLRKIDIEKVGGYEDVPYFEDYYLWMKLIKSGYKLVNIPEVLVHARANASFYKRRTGFSYLKKEIHFQYLLVSGHMISGLVFLRNIIMRGGARLLSPKKIRLIYRLLRKD</sequence>
<dbReference type="GO" id="GO:0016757">
    <property type="term" value="F:glycosyltransferase activity"/>
    <property type="evidence" value="ECO:0007669"/>
    <property type="project" value="UniProtKB-KW"/>
</dbReference>
<accession>A0A192H3H0</accession>
<comment type="similarity">
    <text evidence="1">Belongs to the glycosyltransferase 2 family.</text>
</comment>
<dbReference type="InterPro" id="IPR001173">
    <property type="entry name" value="Glyco_trans_2-like"/>
</dbReference>
<feature type="domain" description="Glycosyltransferase 2-like" evidence="5">
    <location>
        <begin position="12"/>
        <end position="174"/>
    </location>
</feature>
<keyword evidence="4" id="KW-1133">Transmembrane helix</keyword>
<keyword evidence="3" id="KW-0808">Transferase</keyword>
<gene>
    <name evidence="6" type="ORF">AYR53_06845</name>
</gene>
<protein>
    <recommendedName>
        <fullName evidence="5">Glycosyltransferase 2-like domain-containing protein</fullName>
    </recommendedName>
</protein>
<proteinExistence type="inferred from homology"/>
<keyword evidence="2" id="KW-0328">Glycosyltransferase</keyword>
<dbReference type="OrthoDB" id="9815829at2"/>
<dbReference type="Pfam" id="PF00535">
    <property type="entry name" value="Glycos_transf_2"/>
    <property type="match status" value="1"/>
</dbReference>
<feature type="transmembrane region" description="Helical" evidence="4">
    <location>
        <begin position="236"/>
        <end position="256"/>
    </location>
</feature>
<evidence type="ECO:0000256" key="1">
    <source>
        <dbReference type="ARBA" id="ARBA00006739"/>
    </source>
</evidence>
<keyword evidence="4" id="KW-0812">Transmembrane</keyword>
<evidence type="ECO:0000256" key="3">
    <source>
        <dbReference type="ARBA" id="ARBA00022679"/>
    </source>
</evidence>
<dbReference type="InterPro" id="IPR029044">
    <property type="entry name" value="Nucleotide-diphossugar_trans"/>
</dbReference>
<organism evidence="6 7">
    <name type="scientific">Loigolactobacillus backii</name>
    <dbReference type="NCBI Taxonomy" id="375175"/>
    <lineage>
        <taxon>Bacteria</taxon>
        <taxon>Bacillati</taxon>
        <taxon>Bacillota</taxon>
        <taxon>Bacilli</taxon>
        <taxon>Lactobacillales</taxon>
        <taxon>Lactobacillaceae</taxon>
        <taxon>Loigolactobacillus</taxon>
    </lineage>
</organism>
<dbReference type="InterPro" id="IPR050834">
    <property type="entry name" value="Glycosyltransf_2"/>
</dbReference>
<evidence type="ECO:0000313" key="7">
    <source>
        <dbReference type="Proteomes" id="UP000078582"/>
    </source>
</evidence>
<evidence type="ECO:0000259" key="5">
    <source>
        <dbReference type="Pfam" id="PF00535"/>
    </source>
</evidence>
<dbReference type="PANTHER" id="PTHR43685:SF5">
    <property type="entry name" value="GLYCOSYLTRANSFERASE EPSE-RELATED"/>
    <property type="match status" value="1"/>
</dbReference>
<dbReference type="SUPFAM" id="SSF53448">
    <property type="entry name" value="Nucleotide-diphospho-sugar transferases"/>
    <property type="match status" value="1"/>
</dbReference>
<evidence type="ECO:0000256" key="4">
    <source>
        <dbReference type="SAM" id="Phobius"/>
    </source>
</evidence>
<evidence type="ECO:0000313" key="6">
    <source>
        <dbReference type="EMBL" id="ANK62506.1"/>
    </source>
</evidence>
<dbReference type="Proteomes" id="UP000078582">
    <property type="component" value="Chromosome"/>
</dbReference>
<dbReference type="PANTHER" id="PTHR43685">
    <property type="entry name" value="GLYCOSYLTRANSFERASE"/>
    <property type="match status" value="1"/>
</dbReference>
<dbReference type="EMBL" id="CP014873">
    <property type="protein sequence ID" value="ANK62506.1"/>
    <property type="molecule type" value="Genomic_DNA"/>
</dbReference>
<dbReference type="STRING" id="375175.AYR53_06845"/>
<dbReference type="RefSeq" id="WP_068281068.1">
    <property type="nucleotide sequence ID" value="NZ_CP014873.1"/>
</dbReference>